<sequence>LELGYFAGALTMSWYSWWTGSIGPKGGKFEQNVENSEVKSEKERVALVVGVTGIVGNSLAEFLPLSDTLGGPWKVYGVARRSKPDWSADTPVHYLQCDVLNREETLEKISALKDVTTLFW</sequence>
<comment type="caution">
    <text evidence="1">The sequence shown here is derived from an EMBL/GenBank/DDBJ whole genome shotgun (WGS) entry which is preliminary data.</text>
</comment>
<feature type="non-terminal residue" evidence="1">
    <location>
        <position position="120"/>
    </location>
</feature>
<evidence type="ECO:0000313" key="2">
    <source>
        <dbReference type="Proteomes" id="UP000824469"/>
    </source>
</evidence>
<dbReference type="PANTHER" id="PTHR32487">
    <property type="entry name" value="3-OXO-DELTA(4,5)-STEROID 5-BETA-REDUCTASE"/>
    <property type="match status" value="1"/>
</dbReference>
<accession>A0AA38FV44</accession>
<dbReference type="EMBL" id="JAHRHJ020000006">
    <property type="protein sequence ID" value="KAH9310598.1"/>
    <property type="molecule type" value="Genomic_DNA"/>
</dbReference>
<gene>
    <name evidence="1" type="ORF">KI387_025633</name>
</gene>
<dbReference type="Gene3D" id="3.40.50.720">
    <property type="entry name" value="NAD(P)-binding Rossmann-like Domain"/>
    <property type="match status" value="1"/>
</dbReference>
<name>A0AA38FV44_TAXCH</name>
<dbReference type="Proteomes" id="UP000824469">
    <property type="component" value="Unassembled WGS sequence"/>
</dbReference>
<dbReference type="InterPro" id="IPR036291">
    <property type="entry name" value="NAD(P)-bd_dom_sf"/>
</dbReference>
<evidence type="ECO:0000313" key="1">
    <source>
        <dbReference type="EMBL" id="KAH9310598.1"/>
    </source>
</evidence>
<dbReference type="AlphaFoldDB" id="A0AA38FV44"/>
<feature type="non-terminal residue" evidence="1">
    <location>
        <position position="1"/>
    </location>
</feature>
<dbReference type="SUPFAM" id="SSF51735">
    <property type="entry name" value="NAD(P)-binding Rossmann-fold domains"/>
    <property type="match status" value="1"/>
</dbReference>
<dbReference type="OMA" id="VTHIFMS"/>
<protein>
    <submittedName>
        <fullName evidence="1">Uncharacterized protein</fullName>
    </submittedName>
</protein>
<organism evidence="1 2">
    <name type="scientific">Taxus chinensis</name>
    <name type="common">Chinese yew</name>
    <name type="synonym">Taxus wallichiana var. chinensis</name>
    <dbReference type="NCBI Taxonomy" id="29808"/>
    <lineage>
        <taxon>Eukaryota</taxon>
        <taxon>Viridiplantae</taxon>
        <taxon>Streptophyta</taxon>
        <taxon>Embryophyta</taxon>
        <taxon>Tracheophyta</taxon>
        <taxon>Spermatophyta</taxon>
        <taxon>Pinopsida</taxon>
        <taxon>Pinidae</taxon>
        <taxon>Conifers II</taxon>
        <taxon>Cupressales</taxon>
        <taxon>Taxaceae</taxon>
        <taxon>Taxus</taxon>
    </lineage>
</organism>
<proteinExistence type="predicted"/>
<keyword evidence="2" id="KW-1185">Reference proteome</keyword>
<reference evidence="1 2" key="1">
    <citation type="journal article" date="2021" name="Nat. Plants">
        <title>The Taxus genome provides insights into paclitaxel biosynthesis.</title>
        <authorList>
            <person name="Xiong X."/>
            <person name="Gou J."/>
            <person name="Liao Q."/>
            <person name="Li Y."/>
            <person name="Zhou Q."/>
            <person name="Bi G."/>
            <person name="Li C."/>
            <person name="Du R."/>
            <person name="Wang X."/>
            <person name="Sun T."/>
            <person name="Guo L."/>
            <person name="Liang H."/>
            <person name="Lu P."/>
            <person name="Wu Y."/>
            <person name="Zhang Z."/>
            <person name="Ro D.K."/>
            <person name="Shang Y."/>
            <person name="Huang S."/>
            <person name="Yan J."/>
        </authorList>
    </citation>
    <scope>NUCLEOTIDE SEQUENCE [LARGE SCALE GENOMIC DNA]</scope>
    <source>
        <strain evidence="1">Ta-2019</strain>
    </source>
</reference>
<dbReference type="PANTHER" id="PTHR32487:SF0">
    <property type="entry name" value="3-OXO-DELTA(4,5)-STEROID 5-BETA-REDUCTASE"/>
    <property type="match status" value="1"/>
</dbReference>